<evidence type="ECO:0000313" key="3">
    <source>
        <dbReference type="WBParaSite" id="nRc.2.0.1.t16972-RA"/>
    </source>
</evidence>
<dbReference type="AlphaFoldDB" id="A0A915ISG9"/>
<sequence length="171" mass="19055">MPINPTGAVTGCVMALDYDSDDASAILKLVWSIPPMSEPPDNILNLEITDNGRNKDSDAMPSLPKNYKIPKKGENFESGLQEKPSISDRIGCNSNIRYCGYPQCRRAQTIHRRNRRKHSTSERANLDRGPDACSHPDVLDAWSTWAKKCNTGPIKWCPVFLCPEAPRTMAP</sequence>
<keyword evidence="2" id="KW-1185">Reference proteome</keyword>
<evidence type="ECO:0000256" key="1">
    <source>
        <dbReference type="SAM" id="MobiDB-lite"/>
    </source>
</evidence>
<protein>
    <submittedName>
        <fullName evidence="3">Uncharacterized protein</fullName>
    </submittedName>
</protein>
<reference evidence="3" key="1">
    <citation type="submission" date="2022-11" db="UniProtKB">
        <authorList>
            <consortium name="WormBaseParasite"/>
        </authorList>
    </citation>
    <scope>IDENTIFICATION</scope>
</reference>
<evidence type="ECO:0000313" key="2">
    <source>
        <dbReference type="Proteomes" id="UP000887565"/>
    </source>
</evidence>
<dbReference type="WBParaSite" id="nRc.2.0.1.t16972-RA">
    <property type="protein sequence ID" value="nRc.2.0.1.t16972-RA"/>
    <property type="gene ID" value="nRc.2.0.1.g16972"/>
</dbReference>
<accession>A0A915ISG9</accession>
<feature type="compositionally biased region" description="Basic and acidic residues" evidence="1">
    <location>
        <begin position="119"/>
        <end position="130"/>
    </location>
</feature>
<dbReference type="Proteomes" id="UP000887565">
    <property type="component" value="Unplaced"/>
</dbReference>
<name>A0A915ISG9_ROMCU</name>
<organism evidence="2 3">
    <name type="scientific">Romanomermis culicivorax</name>
    <name type="common">Nematode worm</name>
    <dbReference type="NCBI Taxonomy" id="13658"/>
    <lineage>
        <taxon>Eukaryota</taxon>
        <taxon>Metazoa</taxon>
        <taxon>Ecdysozoa</taxon>
        <taxon>Nematoda</taxon>
        <taxon>Enoplea</taxon>
        <taxon>Dorylaimia</taxon>
        <taxon>Mermithida</taxon>
        <taxon>Mermithoidea</taxon>
        <taxon>Mermithidae</taxon>
        <taxon>Romanomermis</taxon>
    </lineage>
</organism>
<proteinExistence type="predicted"/>
<feature type="region of interest" description="Disordered" evidence="1">
    <location>
        <begin position="111"/>
        <end position="130"/>
    </location>
</feature>
<feature type="region of interest" description="Disordered" evidence="1">
    <location>
        <begin position="46"/>
        <end position="67"/>
    </location>
</feature>